<evidence type="ECO:0000256" key="3">
    <source>
        <dbReference type="ARBA" id="ARBA00022771"/>
    </source>
</evidence>
<keyword evidence="2" id="KW-0479">Metal-binding</keyword>
<dbReference type="SUPFAM" id="SSF49562">
    <property type="entry name" value="C2 domain (Calcium/lipid-binding domain, CaLB)"/>
    <property type="match status" value="1"/>
</dbReference>
<dbReference type="PROSITE" id="PS50115">
    <property type="entry name" value="ARFGAP"/>
    <property type="match status" value="1"/>
</dbReference>
<keyword evidence="10" id="KW-1185">Reference proteome</keyword>
<dbReference type="InterPro" id="IPR038508">
    <property type="entry name" value="ArfGAP_dom_sf"/>
</dbReference>
<dbReference type="SMART" id="SM00239">
    <property type="entry name" value="C2"/>
    <property type="match status" value="1"/>
</dbReference>
<dbReference type="EMBL" id="JAMFTS010006817">
    <property type="protein sequence ID" value="KAJ4731808.1"/>
    <property type="molecule type" value="Genomic_DNA"/>
</dbReference>
<dbReference type="GO" id="GO:0005096">
    <property type="term" value="F:GTPase activator activity"/>
    <property type="evidence" value="ECO:0007669"/>
    <property type="project" value="UniProtKB-KW"/>
</dbReference>
<keyword evidence="1" id="KW-0343">GTPase activation</keyword>
<organism evidence="9 10">
    <name type="scientific">Rhynchospora pubera</name>
    <dbReference type="NCBI Taxonomy" id="906938"/>
    <lineage>
        <taxon>Eukaryota</taxon>
        <taxon>Viridiplantae</taxon>
        <taxon>Streptophyta</taxon>
        <taxon>Embryophyta</taxon>
        <taxon>Tracheophyta</taxon>
        <taxon>Spermatophyta</taxon>
        <taxon>Magnoliopsida</taxon>
        <taxon>Liliopsida</taxon>
        <taxon>Poales</taxon>
        <taxon>Cyperaceae</taxon>
        <taxon>Cyperoideae</taxon>
        <taxon>Rhynchosporeae</taxon>
        <taxon>Rhynchospora</taxon>
    </lineage>
</organism>
<feature type="domain" description="C2" evidence="7">
    <location>
        <begin position="205"/>
        <end position="321"/>
    </location>
</feature>
<dbReference type="GO" id="GO:0005543">
    <property type="term" value="F:phospholipid binding"/>
    <property type="evidence" value="ECO:0007669"/>
    <property type="project" value="InterPro"/>
</dbReference>
<dbReference type="InterPro" id="IPR037278">
    <property type="entry name" value="ARFGAP/RecO"/>
</dbReference>
<dbReference type="CDD" id="cd08204">
    <property type="entry name" value="ArfGap"/>
    <property type="match status" value="1"/>
</dbReference>
<comment type="caution">
    <text evidence="9">The sequence shown here is derived from an EMBL/GenBank/DDBJ whole genome shotgun (WGS) entry which is preliminary data.</text>
</comment>
<dbReference type="GO" id="GO:0008270">
    <property type="term" value="F:zinc ion binding"/>
    <property type="evidence" value="ECO:0007669"/>
    <property type="project" value="UniProtKB-KW"/>
</dbReference>
<dbReference type="Pfam" id="PF01412">
    <property type="entry name" value="ArfGap"/>
    <property type="match status" value="1"/>
</dbReference>
<evidence type="ECO:0000313" key="10">
    <source>
        <dbReference type="Proteomes" id="UP001140206"/>
    </source>
</evidence>
<dbReference type="InterPro" id="IPR001164">
    <property type="entry name" value="ArfGAP_dom"/>
</dbReference>
<evidence type="ECO:0000313" key="9">
    <source>
        <dbReference type="EMBL" id="KAJ4731808.1"/>
    </source>
</evidence>
<dbReference type="InterPro" id="IPR035892">
    <property type="entry name" value="C2_domain_sf"/>
</dbReference>
<dbReference type="Gene3D" id="1.10.220.150">
    <property type="entry name" value="Arf GTPase activating protein"/>
    <property type="match status" value="1"/>
</dbReference>
<evidence type="ECO:0000259" key="7">
    <source>
        <dbReference type="PROSITE" id="PS50004"/>
    </source>
</evidence>
<dbReference type="AlphaFoldDB" id="A0AAV8AME6"/>
<feature type="domain" description="Arf-GAP" evidence="8">
    <location>
        <begin position="50"/>
        <end position="175"/>
    </location>
</feature>
<dbReference type="FunFam" id="1.10.220.150:FF:000009">
    <property type="entry name" value="stromal membrane-associated protein 1 isoform X1"/>
    <property type="match status" value="1"/>
</dbReference>
<dbReference type="PRINTS" id="PR00405">
    <property type="entry name" value="REVINTRACTNG"/>
</dbReference>
<dbReference type="PANTHER" id="PTHR46220:SF2">
    <property type="entry name" value="ADP-RIBOSYLATION FACTOR GTPASE-ACTIVATING PROTEIN AGD11-RELATED"/>
    <property type="match status" value="1"/>
</dbReference>
<dbReference type="PROSITE" id="PS50004">
    <property type="entry name" value="C2"/>
    <property type="match status" value="1"/>
</dbReference>
<dbReference type="PANTHER" id="PTHR46220">
    <property type="entry name" value="ADP-RIBOSYLATION FACTOR GTPASE-ACTIVATING PROTEIN AGD12"/>
    <property type="match status" value="1"/>
</dbReference>
<dbReference type="SMART" id="SM00105">
    <property type="entry name" value="ArfGap"/>
    <property type="match status" value="1"/>
</dbReference>
<protein>
    <submittedName>
        <fullName evidence="9">Calcium-dependent lipid-binding (CaLB domain) family protein</fullName>
    </submittedName>
</protein>
<evidence type="ECO:0000256" key="2">
    <source>
        <dbReference type="ARBA" id="ARBA00022723"/>
    </source>
</evidence>
<evidence type="ECO:0000256" key="4">
    <source>
        <dbReference type="ARBA" id="ARBA00022833"/>
    </source>
</evidence>
<gene>
    <name evidence="9" type="ORF">LUZ62_009413</name>
</gene>
<dbReference type="Proteomes" id="UP001140206">
    <property type="component" value="Unassembled WGS sequence"/>
</dbReference>
<dbReference type="Gene3D" id="2.60.40.150">
    <property type="entry name" value="C2 domain"/>
    <property type="match status" value="1"/>
</dbReference>
<evidence type="ECO:0000256" key="1">
    <source>
        <dbReference type="ARBA" id="ARBA00022468"/>
    </source>
</evidence>
<evidence type="ECO:0000259" key="8">
    <source>
        <dbReference type="PROSITE" id="PS50115"/>
    </source>
</evidence>
<dbReference type="SUPFAM" id="SSF57863">
    <property type="entry name" value="ArfGap/RecO-like zinc finger"/>
    <property type="match status" value="1"/>
</dbReference>
<dbReference type="CDD" id="cd04038">
    <property type="entry name" value="C2_ArfGAP"/>
    <property type="match status" value="1"/>
</dbReference>
<dbReference type="InterPro" id="IPR044518">
    <property type="entry name" value="ARF_GAP_AGD11/12/13"/>
</dbReference>
<sequence>MEACQSRGSRSQMETGIVRKSDWYGHGHAHHVATRHGSHNDNSSNFPGTEKPLERLACFLKRKDNKYCADCGSPDPKWVSLSLGVFICIKCSGAHRSLGVHISKVLSVKLDDWTNEQVDTFLDHGGNAAVNIKYEAYLPESYRKPKPDCSSDERTDFIKRKYEMQQFMVPGNQNTHTMHSNGSNNIKSYDKQQTGLRHAFSWRRKDPDHKVSKKKLRGMVEFVGLMRVKIIRGRNLAVRDMITSDPYVILHLGHQTVRTKTIKSNLNPEWNEILMLSIPDPIPLLKLQVYDKDTFSTDDKMGEAELDIQPLVSVAKACENLSITNSTQIGKWMSIEDNEQIKDSVISLIDGSIKQDITLCLQNVERGELDIQLECVPLSQ</sequence>
<keyword evidence="3 5" id="KW-0863">Zinc-finger</keyword>
<dbReference type="Pfam" id="PF00168">
    <property type="entry name" value="C2"/>
    <property type="match status" value="1"/>
</dbReference>
<evidence type="ECO:0000256" key="5">
    <source>
        <dbReference type="PROSITE-ProRule" id="PRU00288"/>
    </source>
</evidence>
<evidence type="ECO:0000256" key="6">
    <source>
        <dbReference type="SAM" id="MobiDB-lite"/>
    </source>
</evidence>
<feature type="region of interest" description="Disordered" evidence="6">
    <location>
        <begin position="29"/>
        <end position="48"/>
    </location>
</feature>
<reference evidence="9" key="1">
    <citation type="submission" date="2022-08" db="EMBL/GenBank/DDBJ databases">
        <authorList>
            <person name="Marques A."/>
        </authorList>
    </citation>
    <scope>NUCLEOTIDE SEQUENCE</scope>
    <source>
        <strain evidence="9">RhyPub2mFocal</strain>
        <tissue evidence="9">Leaves</tissue>
    </source>
</reference>
<accession>A0AAV8AME6</accession>
<keyword evidence="4" id="KW-0862">Zinc</keyword>
<name>A0AAV8AME6_9POAL</name>
<dbReference type="InterPro" id="IPR000008">
    <property type="entry name" value="C2_dom"/>
</dbReference>
<proteinExistence type="predicted"/>